<name>A0A9P0MQW4_NEZVI</name>
<evidence type="ECO:0000313" key="2">
    <source>
        <dbReference type="Proteomes" id="UP001152798"/>
    </source>
</evidence>
<reference evidence="1" key="1">
    <citation type="submission" date="2022-01" db="EMBL/GenBank/DDBJ databases">
        <authorList>
            <person name="King R."/>
        </authorList>
    </citation>
    <scope>NUCLEOTIDE SEQUENCE</scope>
</reference>
<protein>
    <submittedName>
        <fullName evidence="1">Uncharacterized protein</fullName>
    </submittedName>
</protein>
<gene>
    <name evidence="1" type="ORF">NEZAVI_LOCUS8857</name>
</gene>
<keyword evidence="2" id="KW-1185">Reference proteome</keyword>
<sequence>MLVPLPSLTPSCSSHMRKEQTTTIVDLMPSPLFDCFLWCGSFPPTQEEVGWTNNFLRMYCSSAEIDSSSLERRVLSFSEKWCLPQFVEEWQQRGPGKYFIQINYSRHIHSETLTNSCPRKNNYCPIGSTQQRITNR</sequence>
<dbReference type="AlphaFoldDB" id="A0A9P0MQW4"/>
<organism evidence="1 2">
    <name type="scientific">Nezara viridula</name>
    <name type="common">Southern green stink bug</name>
    <name type="synonym">Cimex viridulus</name>
    <dbReference type="NCBI Taxonomy" id="85310"/>
    <lineage>
        <taxon>Eukaryota</taxon>
        <taxon>Metazoa</taxon>
        <taxon>Ecdysozoa</taxon>
        <taxon>Arthropoda</taxon>
        <taxon>Hexapoda</taxon>
        <taxon>Insecta</taxon>
        <taxon>Pterygota</taxon>
        <taxon>Neoptera</taxon>
        <taxon>Paraneoptera</taxon>
        <taxon>Hemiptera</taxon>
        <taxon>Heteroptera</taxon>
        <taxon>Panheteroptera</taxon>
        <taxon>Pentatomomorpha</taxon>
        <taxon>Pentatomoidea</taxon>
        <taxon>Pentatomidae</taxon>
        <taxon>Pentatominae</taxon>
        <taxon>Nezara</taxon>
    </lineage>
</organism>
<evidence type="ECO:0000313" key="1">
    <source>
        <dbReference type="EMBL" id="CAH1399402.1"/>
    </source>
</evidence>
<proteinExistence type="predicted"/>
<accession>A0A9P0MQW4</accession>
<dbReference type="EMBL" id="OV725080">
    <property type="protein sequence ID" value="CAH1399402.1"/>
    <property type="molecule type" value="Genomic_DNA"/>
</dbReference>
<dbReference type="Proteomes" id="UP001152798">
    <property type="component" value="Chromosome 4"/>
</dbReference>